<dbReference type="Proteomes" id="UP000193928">
    <property type="component" value="Unassembled WGS sequence"/>
</dbReference>
<name>A0A1X1VL70_MYCGO</name>
<evidence type="ECO:0000256" key="1">
    <source>
        <dbReference type="SAM" id="SignalP"/>
    </source>
</evidence>
<proteinExistence type="predicted"/>
<organism evidence="2 3">
    <name type="scientific">Mycobacterium gordonae</name>
    <dbReference type="NCBI Taxonomy" id="1778"/>
    <lineage>
        <taxon>Bacteria</taxon>
        <taxon>Bacillati</taxon>
        <taxon>Actinomycetota</taxon>
        <taxon>Actinomycetes</taxon>
        <taxon>Mycobacteriales</taxon>
        <taxon>Mycobacteriaceae</taxon>
        <taxon>Mycobacterium</taxon>
    </lineage>
</organism>
<dbReference type="RefSeq" id="WP_069435164.1">
    <property type="nucleotide sequence ID" value="NZ_JACKSU010000132.1"/>
</dbReference>
<gene>
    <name evidence="2" type="ORF">AWC08_06065</name>
</gene>
<protein>
    <submittedName>
        <fullName evidence="2">Uncharacterized protein</fullName>
    </submittedName>
</protein>
<reference evidence="2 3" key="1">
    <citation type="submission" date="2016-01" db="EMBL/GenBank/DDBJ databases">
        <title>The new phylogeny of the genus Mycobacterium.</title>
        <authorList>
            <person name="Tarcisio F."/>
            <person name="Conor M."/>
            <person name="Antonella G."/>
            <person name="Elisabetta G."/>
            <person name="Giulia F.S."/>
            <person name="Sara T."/>
            <person name="Anna F."/>
            <person name="Clotilde B."/>
            <person name="Roberto B."/>
            <person name="Veronica D.S."/>
            <person name="Fabio R."/>
            <person name="Monica P."/>
            <person name="Olivier J."/>
            <person name="Enrico T."/>
            <person name="Nicola S."/>
        </authorList>
    </citation>
    <scope>NUCLEOTIDE SEQUENCE [LARGE SCALE GENOMIC DNA]</scope>
    <source>
        <strain evidence="2 3">DSM 44160</strain>
    </source>
</reference>
<sequence length="156" mass="16978">MTLKMVTTAFVLLHPTLAGVSLPSAELAKVPGLIEDASVLIEGYLERSYPDPPANPTDPNPVPEPARIVCRRAVARAVVTPDADPRFDSYASAMGSMSHTKHVRQDVMGGGVWLTRQDKMILDGIGSADRIVHVSMQPERSCPPVPPGRWWEMRPA</sequence>
<feature type="chain" id="PRO_5010872792" evidence="1">
    <location>
        <begin position="21"/>
        <end position="156"/>
    </location>
</feature>
<evidence type="ECO:0000313" key="2">
    <source>
        <dbReference type="EMBL" id="ORV69870.1"/>
    </source>
</evidence>
<dbReference type="EMBL" id="LQOY01000230">
    <property type="protein sequence ID" value="ORV69870.1"/>
    <property type="molecule type" value="Genomic_DNA"/>
</dbReference>
<keyword evidence="3" id="KW-1185">Reference proteome</keyword>
<accession>A0A1X1VL70</accession>
<dbReference type="AlphaFoldDB" id="A0A1X1VL70"/>
<evidence type="ECO:0000313" key="3">
    <source>
        <dbReference type="Proteomes" id="UP000193928"/>
    </source>
</evidence>
<keyword evidence="1" id="KW-0732">Signal</keyword>
<comment type="caution">
    <text evidence="2">The sequence shown here is derived from an EMBL/GenBank/DDBJ whole genome shotgun (WGS) entry which is preliminary data.</text>
</comment>
<feature type="signal peptide" evidence="1">
    <location>
        <begin position="1"/>
        <end position="20"/>
    </location>
</feature>